<organism evidence="1 2">
    <name type="scientific">Kyrpidia spormannii</name>
    <dbReference type="NCBI Taxonomy" id="2055160"/>
    <lineage>
        <taxon>Bacteria</taxon>
        <taxon>Bacillati</taxon>
        <taxon>Bacillota</taxon>
        <taxon>Bacilli</taxon>
        <taxon>Bacillales</taxon>
        <taxon>Alicyclobacillaceae</taxon>
        <taxon>Kyrpidia</taxon>
    </lineage>
</organism>
<protein>
    <submittedName>
        <fullName evidence="1">Uncharacterized protein</fullName>
    </submittedName>
</protein>
<evidence type="ECO:0000313" key="2">
    <source>
        <dbReference type="Proteomes" id="UP000501793"/>
    </source>
</evidence>
<reference evidence="1" key="1">
    <citation type="submission" date="2020-04" db="EMBL/GenBank/DDBJ databases">
        <authorList>
            <person name="Hogendoorn C."/>
        </authorList>
    </citation>
    <scope>NUCLEOTIDE SEQUENCE</scope>
    <source>
        <strain evidence="1">FAVT5</strain>
    </source>
</reference>
<sequence>MRRLVLLNLILWLAVAAAAEAAGFFFWDKAQYIRTNQAQVGADLVVISTPEVGRLTQWSAKTGDRISAGAVLGTLQPLASIPSSMAGRDPRRGRGPRREPDLPELPRERVRVLQAGRLGQRRRRRLLPAQEQPPSGPCLAPRRLVRTPLRHRPYRPSPLKLAPRTMGRPHETDLPSAPGRRPALSQLHAALGFTPASRLPHRARLHPTLRRRLRHQCPLFLRW</sequence>
<evidence type="ECO:0000313" key="1">
    <source>
        <dbReference type="EMBL" id="CAB3395414.1"/>
    </source>
</evidence>
<dbReference type="EMBL" id="LR792684">
    <property type="protein sequence ID" value="CAB3395414.1"/>
    <property type="molecule type" value="Genomic_DNA"/>
</dbReference>
<dbReference type="Proteomes" id="UP000501793">
    <property type="component" value="Chromosome"/>
</dbReference>
<proteinExistence type="predicted"/>
<keyword evidence="2" id="KW-1185">Reference proteome</keyword>
<accession>A0ACA8ZEG9</accession>
<name>A0ACA8ZEG9_9BACL</name>
<gene>
    <name evidence="1" type="ORF">FAVT5_3375</name>
</gene>